<keyword evidence="17" id="KW-1185">Reference proteome</keyword>
<keyword evidence="5 13" id="KW-0597">Phosphoprotein</keyword>
<dbReference type="InParanoid" id="A0A482XL87"/>
<dbReference type="STRING" id="195883.A0A482XL87"/>
<dbReference type="InterPro" id="IPR048988">
    <property type="entry name" value="STAT_linker"/>
</dbReference>
<keyword evidence="6 12" id="KW-0727">SH2 domain</keyword>
<dbReference type="InterPro" id="IPR000980">
    <property type="entry name" value="SH2"/>
</dbReference>
<evidence type="ECO:0000313" key="16">
    <source>
        <dbReference type="EMBL" id="RZF46582.1"/>
    </source>
</evidence>
<comment type="caution">
    <text evidence="16">The sequence shown here is derived from an EMBL/GenBank/DDBJ whole genome shotgun (WGS) entry which is preliminary data.</text>
</comment>
<dbReference type="Gene3D" id="3.30.505.10">
    <property type="entry name" value="SH2 domain"/>
    <property type="match status" value="1"/>
</dbReference>
<dbReference type="InterPro" id="IPR046994">
    <property type="entry name" value="STAT5_CC"/>
</dbReference>
<comment type="subcellular location">
    <subcellularLocation>
        <location evidence="2 13">Cytoplasm</location>
    </subcellularLocation>
    <subcellularLocation>
        <location evidence="1 13">Nucleus</location>
    </subcellularLocation>
</comment>
<reference evidence="16 17" key="1">
    <citation type="journal article" date="2017" name="Gigascience">
        <title>Genome sequence of the small brown planthopper, Laodelphax striatellus.</title>
        <authorList>
            <person name="Zhu J."/>
            <person name="Jiang F."/>
            <person name="Wang X."/>
            <person name="Yang P."/>
            <person name="Bao Y."/>
            <person name="Zhao W."/>
            <person name="Wang W."/>
            <person name="Lu H."/>
            <person name="Wang Q."/>
            <person name="Cui N."/>
            <person name="Li J."/>
            <person name="Chen X."/>
            <person name="Luo L."/>
            <person name="Yu J."/>
            <person name="Kang L."/>
            <person name="Cui F."/>
        </authorList>
    </citation>
    <scope>NUCLEOTIDE SEQUENCE [LARGE SCALE GENOMIC DNA]</scope>
    <source>
        <strain evidence="16">Lst14</strain>
    </source>
</reference>
<dbReference type="InterPro" id="IPR015988">
    <property type="entry name" value="STAT_TF_CC"/>
</dbReference>
<dbReference type="Pfam" id="PF02865">
    <property type="entry name" value="STAT_int"/>
    <property type="match status" value="1"/>
</dbReference>
<gene>
    <name evidence="16" type="ORF">LSTR_LSTR002914</name>
</gene>
<dbReference type="Gene3D" id="2.60.40.630">
    <property type="entry name" value="STAT transcription factor, DNA-binding domain"/>
    <property type="match status" value="1"/>
</dbReference>
<dbReference type="InterPro" id="IPR036535">
    <property type="entry name" value="STAT_N_sf"/>
</dbReference>
<dbReference type="CDD" id="cd16855">
    <property type="entry name" value="STAT5_CCD"/>
    <property type="match status" value="1"/>
</dbReference>
<dbReference type="SUPFAM" id="SSF47655">
    <property type="entry name" value="STAT"/>
    <property type="match status" value="1"/>
</dbReference>
<evidence type="ECO:0000256" key="1">
    <source>
        <dbReference type="ARBA" id="ARBA00004123"/>
    </source>
</evidence>
<evidence type="ECO:0000256" key="9">
    <source>
        <dbReference type="ARBA" id="ARBA00023159"/>
    </source>
</evidence>
<evidence type="ECO:0000256" key="3">
    <source>
        <dbReference type="ARBA" id="ARBA00005586"/>
    </source>
</evidence>
<feature type="region of interest" description="Disordered" evidence="14">
    <location>
        <begin position="698"/>
        <end position="773"/>
    </location>
</feature>
<dbReference type="Gene3D" id="1.10.238.10">
    <property type="entry name" value="EF-hand"/>
    <property type="match status" value="1"/>
</dbReference>
<dbReference type="FunCoup" id="A0A482XL87">
    <property type="interactions" value="873"/>
</dbReference>
<dbReference type="SMART" id="SM00252">
    <property type="entry name" value="SH2"/>
    <property type="match status" value="1"/>
</dbReference>
<dbReference type="GO" id="GO:0006357">
    <property type="term" value="P:regulation of transcription by RNA polymerase II"/>
    <property type="evidence" value="ECO:0007669"/>
    <property type="project" value="UniProtKB-ARBA"/>
</dbReference>
<dbReference type="InterPro" id="IPR013800">
    <property type="entry name" value="STAT_TF_alpha"/>
</dbReference>
<keyword evidence="10 13" id="KW-0804">Transcription</keyword>
<evidence type="ECO:0000256" key="5">
    <source>
        <dbReference type="ARBA" id="ARBA00022553"/>
    </source>
</evidence>
<keyword evidence="4 13" id="KW-0963">Cytoplasm</keyword>
<comment type="similarity">
    <text evidence="3 13">Belongs to the transcription factor STAT family.</text>
</comment>
<dbReference type="SUPFAM" id="SSF49417">
    <property type="entry name" value="p53-like transcription factors"/>
    <property type="match status" value="1"/>
</dbReference>
<dbReference type="Gene3D" id="1.10.532.10">
    <property type="entry name" value="STAT transcription factor, N-terminal domain"/>
    <property type="match status" value="1"/>
</dbReference>
<dbReference type="SUPFAM" id="SSF55550">
    <property type="entry name" value="SH2 domain"/>
    <property type="match status" value="1"/>
</dbReference>
<feature type="compositionally biased region" description="Low complexity" evidence="14">
    <location>
        <begin position="749"/>
        <end position="773"/>
    </location>
</feature>
<dbReference type="GO" id="GO:0007166">
    <property type="term" value="P:cell surface receptor signaling pathway"/>
    <property type="evidence" value="ECO:0007669"/>
    <property type="project" value="UniProtKB-ARBA"/>
</dbReference>
<keyword evidence="8 13" id="KW-0238">DNA-binding</keyword>
<evidence type="ECO:0000313" key="17">
    <source>
        <dbReference type="Proteomes" id="UP000291343"/>
    </source>
</evidence>
<dbReference type="EMBL" id="QKKF02005868">
    <property type="protein sequence ID" value="RZF46582.1"/>
    <property type="molecule type" value="Genomic_DNA"/>
</dbReference>
<dbReference type="GO" id="GO:0003700">
    <property type="term" value="F:DNA-binding transcription factor activity"/>
    <property type="evidence" value="ECO:0007669"/>
    <property type="project" value="InterPro"/>
</dbReference>
<dbReference type="Proteomes" id="UP000291343">
    <property type="component" value="Unassembled WGS sequence"/>
</dbReference>
<dbReference type="InterPro" id="IPR012345">
    <property type="entry name" value="STAT_TF_DNA-bd_N"/>
</dbReference>
<dbReference type="SMR" id="A0A482XL87"/>
<keyword evidence="11 13" id="KW-0539">Nucleus</keyword>
<dbReference type="SMART" id="SM00964">
    <property type="entry name" value="STAT_int"/>
    <property type="match status" value="1"/>
</dbReference>
<dbReference type="GO" id="GO:0005737">
    <property type="term" value="C:cytoplasm"/>
    <property type="evidence" value="ECO:0007669"/>
    <property type="project" value="UniProtKB-SubCell"/>
</dbReference>
<evidence type="ECO:0000259" key="15">
    <source>
        <dbReference type="PROSITE" id="PS50001"/>
    </source>
</evidence>
<dbReference type="OrthoDB" id="19300at2759"/>
<accession>A0A482XL87</accession>
<evidence type="ECO:0000256" key="12">
    <source>
        <dbReference type="PROSITE-ProRule" id="PRU00191"/>
    </source>
</evidence>
<dbReference type="AlphaFoldDB" id="A0A482XL87"/>
<dbReference type="InterPro" id="IPR013801">
    <property type="entry name" value="STAT_TF_DNA-bd"/>
</dbReference>
<keyword evidence="7 13" id="KW-0805">Transcription regulation</keyword>
<dbReference type="FunFam" id="1.10.238.10:FF:000029">
    <property type="entry name" value="Signal transducer and transcription activator 6"/>
    <property type="match status" value="1"/>
</dbReference>
<dbReference type="InterPro" id="IPR001217">
    <property type="entry name" value="STAT"/>
</dbReference>
<dbReference type="Pfam" id="PF01017">
    <property type="entry name" value="STAT_alpha"/>
    <property type="match status" value="1"/>
</dbReference>
<dbReference type="CDD" id="cd09919">
    <property type="entry name" value="SH2_STAT_family"/>
    <property type="match status" value="1"/>
</dbReference>
<dbReference type="Gene3D" id="1.20.1050.20">
    <property type="entry name" value="STAT transcription factor, all-alpha domain"/>
    <property type="match status" value="1"/>
</dbReference>
<dbReference type="GO" id="GO:0003677">
    <property type="term" value="F:DNA binding"/>
    <property type="evidence" value="ECO:0007669"/>
    <property type="project" value="UniProtKB-KW"/>
</dbReference>
<evidence type="ECO:0000256" key="4">
    <source>
        <dbReference type="ARBA" id="ARBA00022490"/>
    </source>
</evidence>
<dbReference type="Pfam" id="PF00017">
    <property type="entry name" value="SH2"/>
    <property type="match status" value="1"/>
</dbReference>
<protein>
    <recommendedName>
        <fullName evidence="13">Signal transducer and activator of transcription</fullName>
    </recommendedName>
</protein>
<dbReference type="PANTHER" id="PTHR11801">
    <property type="entry name" value="SIGNAL TRANSDUCER AND ACTIVATOR OF TRANSCRIPTION"/>
    <property type="match status" value="1"/>
</dbReference>
<feature type="domain" description="SH2" evidence="15">
    <location>
        <begin position="574"/>
        <end position="669"/>
    </location>
</feature>
<dbReference type="InterPro" id="IPR036860">
    <property type="entry name" value="SH2_dom_sf"/>
</dbReference>
<dbReference type="InterPro" id="IPR008967">
    <property type="entry name" value="p53-like_TF_DNA-bd_sf"/>
</dbReference>
<dbReference type="FunFam" id="2.60.40.630:FF:000002">
    <property type="entry name" value="Signal transducer and activator of transcription"/>
    <property type="match status" value="1"/>
</dbReference>
<dbReference type="SUPFAM" id="SSF48092">
    <property type="entry name" value="Transcription factor STAT-4 N-domain"/>
    <property type="match status" value="1"/>
</dbReference>
<evidence type="ECO:0000256" key="14">
    <source>
        <dbReference type="SAM" id="MobiDB-lite"/>
    </source>
</evidence>
<evidence type="ECO:0000256" key="2">
    <source>
        <dbReference type="ARBA" id="ARBA00004496"/>
    </source>
</evidence>
<dbReference type="Pfam" id="PF21354">
    <property type="entry name" value="STAT_linker"/>
    <property type="match status" value="1"/>
</dbReference>
<keyword evidence="9 13" id="KW-0010">Activator</keyword>
<feature type="compositionally biased region" description="Polar residues" evidence="14">
    <location>
        <begin position="723"/>
        <end position="737"/>
    </location>
</feature>
<proteinExistence type="inferred from homology"/>
<sequence>MSLWAKTQNLPDNMFAQVRALYTDKFPLDVRHVLASWLEERVWNQMDPEFISSFTETLAQECESSARMMTAKEMLILKSNLVEAANSFRTRYGHCSQNLFELVNHLLNQEWKCIQQYHPLAQEPVYQMETAGEIMEKLRNLQRQTQETTIEIQHIDQEQEAFTLKYHDCTKISASLQQIKSQNPPNIELEKRLQNEKSIMESQLQTKVGLIVNMRYKIVERLKDTINMLSLVQARILDEEMLRWKRDQQLSGNGAPFNNNLDVIQDWCERLAELIWLNRQQIKEMERVTLKVNLNLPVKPDLRDLDSQITGLLSSLVTSTFVIEKQPPQVMKTNTRFAATVRLLVGGQLNVNMNPPQVKVTIISESQANALLRNDNCARDGSGEILNNIGTMEYNQGTRHLSINFRNMQLKKIKRAEKKGTESVMDEKFSLLFTSKFTVGGGELVFQVWTLSLPVVVIVHGNQEPHAWATVTWDNAFAEPGRVPFFVPDRVPWPQLAEALNMKFTAATSRPLFEQNLTFLAEKAFRGAFTGEYSNMSLSWTQFCKEPLPDRNFTFWEWFYSVMKLTREHLKSFWVENLIHGFIRKKQAEEMLSTCETGTFLLRFSDSELGGITIAWVDETSEVFSLQPFSSKDFAIRSLADRISDLKNLVKLYPNRLKEECFGQYCTPVEVQKPMINNGYVKPLLMNHIPSVRPSMMSNMQQGKCDDQNKRSTPKMCYPSTPGMLTTPQSPADTVVSNDPGRSPYAQESFSQDSFSQDNCYNSNNNSTNNASVSNFQIPDLDLDVDMHQYEVDEDDSLLQMCLPNVLGYSPNNNQLN</sequence>
<evidence type="ECO:0000256" key="8">
    <source>
        <dbReference type="ARBA" id="ARBA00023125"/>
    </source>
</evidence>
<evidence type="ECO:0000256" key="7">
    <source>
        <dbReference type="ARBA" id="ARBA00023015"/>
    </source>
</evidence>
<evidence type="ECO:0000256" key="13">
    <source>
        <dbReference type="RuleBase" id="RU046415"/>
    </source>
</evidence>
<dbReference type="PROSITE" id="PS50001">
    <property type="entry name" value="SH2"/>
    <property type="match status" value="1"/>
</dbReference>
<dbReference type="Pfam" id="PF02864">
    <property type="entry name" value="STAT_bind"/>
    <property type="match status" value="1"/>
</dbReference>
<dbReference type="InterPro" id="IPR013799">
    <property type="entry name" value="STAT_TF_prot_interaction"/>
</dbReference>
<organism evidence="16 17">
    <name type="scientific">Laodelphax striatellus</name>
    <name type="common">Small brown planthopper</name>
    <name type="synonym">Delphax striatella</name>
    <dbReference type="NCBI Taxonomy" id="195883"/>
    <lineage>
        <taxon>Eukaryota</taxon>
        <taxon>Metazoa</taxon>
        <taxon>Ecdysozoa</taxon>
        <taxon>Arthropoda</taxon>
        <taxon>Hexapoda</taxon>
        <taxon>Insecta</taxon>
        <taxon>Pterygota</taxon>
        <taxon>Neoptera</taxon>
        <taxon>Paraneoptera</taxon>
        <taxon>Hemiptera</taxon>
        <taxon>Auchenorrhyncha</taxon>
        <taxon>Fulgoroidea</taxon>
        <taxon>Delphacidae</taxon>
        <taxon>Criomorphinae</taxon>
        <taxon>Laodelphax</taxon>
    </lineage>
</organism>
<evidence type="ECO:0000256" key="6">
    <source>
        <dbReference type="ARBA" id="ARBA00022999"/>
    </source>
</evidence>
<name>A0A482XL87_LAOST</name>
<evidence type="ECO:0000256" key="10">
    <source>
        <dbReference type="ARBA" id="ARBA00023163"/>
    </source>
</evidence>
<evidence type="ECO:0000256" key="11">
    <source>
        <dbReference type="ARBA" id="ARBA00023242"/>
    </source>
</evidence>
<dbReference type="GO" id="GO:0005634">
    <property type="term" value="C:nucleus"/>
    <property type="evidence" value="ECO:0007669"/>
    <property type="project" value="UniProtKB-SubCell"/>
</dbReference>